<comment type="subcellular location">
    <subcellularLocation>
        <location evidence="1">Secreted</location>
    </subcellularLocation>
</comment>
<feature type="domain" description="SD-repeat containing protein B" evidence="6">
    <location>
        <begin position="259"/>
        <end position="356"/>
    </location>
</feature>
<evidence type="ECO:0000313" key="7">
    <source>
        <dbReference type="EMBL" id="TWT69009.1"/>
    </source>
</evidence>
<feature type="compositionally biased region" description="Basic residues" evidence="5">
    <location>
        <begin position="1"/>
        <end position="11"/>
    </location>
</feature>
<feature type="region of interest" description="Disordered" evidence="5">
    <location>
        <begin position="1"/>
        <end position="28"/>
    </location>
</feature>
<dbReference type="OrthoDB" id="254354at2"/>
<feature type="domain" description="SD-repeat containing protein B" evidence="6">
    <location>
        <begin position="737"/>
        <end position="836"/>
    </location>
</feature>
<evidence type="ECO:0000256" key="2">
    <source>
        <dbReference type="ARBA" id="ARBA00007257"/>
    </source>
</evidence>
<feature type="domain" description="SD-repeat containing protein B" evidence="6">
    <location>
        <begin position="848"/>
        <end position="935"/>
    </location>
</feature>
<evidence type="ECO:0000313" key="8">
    <source>
        <dbReference type="Proteomes" id="UP000317238"/>
    </source>
</evidence>
<feature type="domain" description="SD-repeat containing protein B" evidence="6">
    <location>
        <begin position="960"/>
        <end position="1035"/>
    </location>
</feature>
<organism evidence="7 8">
    <name type="scientific">Crateriforma conspicua</name>
    <dbReference type="NCBI Taxonomy" id="2527996"/>
    <lineage>
        <taxon>Bacteria</taxon>
        <taxon>Pseudomonadati</taxon>
        <taxon>Planctomycetota</taxon>
        <taxon>Planctomycetia</taxon>
        <taxon>Planctomycetales</taxon>
        <taxon>Planctomycetaceae</taxon>
        <taxon>Crateriforma</taxon>
    </lineage>
</organism>
<proteinExistence type="inferred from homology"/>
<gene>
    <name evidence="7" type="primary">sdrD</name>
    <name evidence="7" type="ORF">Pan14r_12930</name>
</gene>
<dbReference type="SUPFAM" id="SSF69318">
    <property type="entry name" value="Integrin alpha N-terminal domain"/>
    <property type="match status" value="2"/>
</dbReference>
<feature type="domain" description="SD-repeat containing protein B" evidence="6">
    <location>
        <begin position="1179"/>
        <end position="1256"/>
    </location>
</feature>
<dbReference type="GO" id="GO:0005576">
    <property type="term" value="C:extracellular region"/>
    <property type="evidence" value="ECO:0007669"/>
    <property type="project" value="UniProtKB-SubCell"/>
</dbReference>
<evidence type="ECO:0000256" key="5">
    <source>
        <dbReference type="SAM" id="MobiDB-lite"/>
    </source>
</evidence>
<comment type="similarity">
    <text evidence="2">Belongs to the serine-aspartate repeat-containing protein (SDr) family.</text>
</comment>
<dbReference type="InterPro" id="IPR033764">
    <property type="entry name" value="Sdr_B"/>
</dbReference>
<sequence length="1830" mass="196044">MIWKRKRKKRTASTPANGSRAAVSRRGLHPERLESRRLMAADPIHVGVVYLETDYLESDEDVGSDSRGDRFILSFTGGAPGTELTELRINTDKYGDGVSIGDPIFDTAIGGLGKNGAHDFEIVKIETADGRVATAQAFVEDGGQELILRLTNFQAGDRLEFTMDVDEVLRQSSDLDTFNAGLDVITSGQEYQDSILEATFNAPHYETSVADALFVNDFGDPASSHGLDLPPDEGTHIDSRPNRSAAAVGTTVQTPKPVSISGYVWVDNDLDLKRESGERVLEGVEIALYQKQGNSFVDTGLRAVTGADGHYEFAKSLGLMPGEYKVVQAQPDGLFSVGAVLGQVDGQTVGNVENVNSMSNILIVDGDTEAILYDFAEADPASVSGFVYRDDNDNGRRDPGEVPLSGIRVQLIPVDTIAAQSGLIATTNAAGAYQFTGLAPGNYQIVQLDQPVDLQDGTDAAGTIDGIVVGSAVNPGDSIVGVQLDGGDDGIEYNFGELPLGSLSGYVYLLGPGQDCDGIREAEGNTPLQDVEIILETMDGQFIAQTVTDVDGRYFFDDLTKGQYRIREITPNGLIDGSSHVGRIGTVTVGNSIDGGLIQDIVMIAGGHGTEYNFCEAAPADISGYVYHDASDDGQRDASETGIAGTRLDLVDSSGNVIATTTTDANGYYRFADILPGDYTIREHQPDGYYDGKDSVGTIRGTHVGQLGGDGDSLAAIELKQGDLGVEYNFGELLPASLAGRVHVDLDEDCELDPGEPMLEGVVIRLLDASGNEIAMTTTDADGNYKFDNLVPGRYTVIEETPAGYFEGGSKPGSAGGLSDGPNRIGQVDLASGEVAVNYDFCERPPAEISGYVYNDADGDCVFDPQEIGIDGVTVELYDADGNLVATTQTDASGHYSFTHLQAGMYTVREIQPAGWLQGGQQAGSAGGDDSVQDTISSVPISWGDRLIQYNFCELEPSSLAGTVYVDRDGDCFQDDDEPPLQGVRIDLLDADGRIVMTTTTDADGNYRFTNLRHGTYQVFEHQPDGYFQGGQMLGSGGGQILGDDHMAVDIGIGEDLTDYDFCELPPSSLSGTVYVDADRDCVYDPEEDPLAGVRVDLIDEAGNIVATTTTDANGNYQFDNLAPGTYQIFEHQPDGYYQGGQKLGSGGGTILGQDHMSVDVMAGVELVDYDFCEQLPASLSGYVWSDQDLDRQFDGDELALSGVVIEIIDADGQVAGRTTTNASGYYQFTDLAPGVYSVREFQPEGYFHGGETVGSHGGTVGGDDLIVAVDLRGGDDAVQYNFPEVPPATISGYVFQDGESLKLQFVPSAENLRDYRDGMFTADDTPLSGVTLELRNVLGQIFTSDRMLPGIYDDGLVRITTDANGYYEFTGLRPGTYHVYQVQPDDYIDALDTPGSTGGVAINPADVIVDQAALITFQTLSANEATDPGSDAILNVTVAAGETSASNNFSEILVDPTLPPPLTENPESIPEVVAPIETFDRPIRLVGYAAPYTVRTLALHPIEWAVSWHLSVINAGFPRGENAGSGIVRTAGAEFNDPAWTEGEYAAGTWSAMSGDGVNLLSGVNLGGGDAIALTGDFNGDGIDETAIYVAGRWYIDLNGNGVWDEGDLWVQLGTKYDRPVVGDWDGDGKDDVGIFGRQWNRDPQRVEIDPGLPDPANRRRTEVDIARLAAARMLEETEDHDQQRLLRRGNRGDLRADEVDHVFKYGEHVDQPVVGDWNGDGIDQIAVFRSGQWLLDDNGDGRWTSKDHPIEFGKSGDEPVVGDFNGDGIDEIAVVRGDTWIIDTDGDRRLTANDQRIVVPRGSADSQPVTGDFDGDGKDEPGYYDEAS</sequence>
<dbReference type="Gene3D" id="2.40.128.340">
    <property type="match status" value="1"/>
</dbReference>
<dbReference type="Proteomes" id="UP000317238">
    <property type="component" value="Unassembled WGS sequence"/>
</dbReference>
<evidence type="ECO:0000256" key="1">
    <source>
        <dbReference type="ARBA" id="ARBA00004613"/>
    </source>
</evidence>
<feature type="domain" description="SD-repeat containing protein B" evidence="6">
    <location>
        <begin position="622"/>
        <end position="697"/>
    </location>
</feature>
<reference evidence="7 8" key="1">
    <citation type="submission" date="2019-02" db="EMBL/GenBank/DDBJ databases">
        <title>Deep-cultivation of Planctomycetes and their phenomic and genomic characterization uncovers novel biology.</title>
        <authorList>
            <person name="Wiegand S."/>
            <person name="Jogler M."/>
            <person name="Boedeker C."/>
            <person name="Pinto D."/>
            <person name="Vollmers J."/>
            <person name="Rivas-Marin E."/>
            <person name="Kohn T."/>
            <person name="Peeters S.H."/>
            <person name="Heuer A."/>
            <person name="Rast P."/>
            <person name="Oberbeckmann S."/>
            <person name="Bunk B."/>
            <person name="Jeske O."/>
            <person name="Meyerdierks A."/>
            <person name="Storesund J.E."/>
            <person name="Kallscheuer N."/>
            <person name="Luecker S."/>
            <person name="Lage O.M."/>
            <person name="Pohl T."/>
            <person name="Merkel B.J."/>
            <person name="Hornburger P."/>
            <person name="Mueller R.-W."/>
            <person name="Bruemmer F."/>
            <person name="Labrenz M."/>
            <person name="Spormann A.M."/>
            <person name="Op Den Camp H."/>
            <person name="Overmann J."/>
            <person name="Amann R."/>
            <person name="Jetten M.S.M."/>
            <person name="Mascher T."/>
            <person name="Medema M.H."/>
            <person name="Devos D.P."/>
            <person name="Kaster A.-K."/>
            <person name="Ovreas L."/>
            <person name="Rohde M."/>
            <person name="Galperin M.Y."/>
            <person name="Jogler C."/>
        </authorList>
    </citation>
    <scope>NUCLEOTIDE SEQUENCE [LARGE SCALE GENOMIC DNA]</scope>
    <source>
        <strain evidence="7 8">Pan14r</strain>
    </source>
</reference>
<dbReference type="InterPro" id="IPR013783">
    <property type="entry name" value="Ig-like_fold"/>
</dbReference>
<keyword evidence="3" id="KW-0964">Secreted</keyword>
<name>A0A5C5Y2H1_9PLAN</name>
<feature type="domain" description="SD-repeat containing protein B" evidence="6">
    <location>
        <begin position="1070"/>
        <end position="1146"/>
    </location>
</feature>
<keyword evidence="8" id="KW-1185">Reference proteome</keyword>
<feature type="domain" description="SD-repeat containing protein B" evidence="6">
    <location>
        <begin position="382"/>
        <end position="465"/>
    </location>
</feature>
<dbReference type="PANTHER" id="PTHR36108">
    <property type="entry name" value="COLOSSIN-B-RELATED"/>
    <property type="match status" value="1"/>
</dbReference>
<evidence type="ECO:0000259" key="6">
    <source>
        <dbReference type="Pfam" id="PF17210"/>
    </source>
</evidence>
<dbReference type="SUPFAM" id="SSF117074">
    <property type="entry name" value="Hypothetical protein PA1324"/>
    <property type="match status" value="10"/>
</dbReference>
<dbReference type="EMBL" id="SJPL01000001">
    <property type="protein sequence ID" value="TWT69009.1"/>
    <property type="molecule type" value="Genomic_DNA"/>
</dbReference>
<dbReference type="PANTHER" id="PTHR36108:SF13">
    <property type="entry name" value="COLOSSIN-B-RELATED"/>
    <property type="match status" value="1"/>
</dbReference>
<dbReference type="Pfam" id="PF17210">
    <property type="entry name" value="SdrD_B"/>
    <property type="match status" value="9"/>
</dbReference>
<evidence type="ECO:0000256" key="4">
    <source>
        <dbReference type="ARBA" id="ARBA00022729"/>
    </source>
</evidence>
<feature type="region of interest" description="Disordered" evidence="5">
    <location>
        <begin position="1800"/>
        <end position="1830"/>
    </location>
</feature>
<accession>A0A5C5Y2H1</accession>
<dbReference type="InterPro" id="IPR028994">
    <property type="entry name" value="Integrin_alpha_N"/>
</dbReference>
<feature type="domain" description="SD-repeat containing protein B" evidence="6">
    <location>
        <begin position="515"/>
        <end position="581"/>
    </location>
</feature>
<evidence type="ECO:0000256" key="3">
    <source>
        <dbReference type="ARBA" id="ARBA00022525"/>
    </source>
</evidence>
<comment type="caution">
    <text evidence="7">The sequence shown here is derived from an EMBL/GenBank/DDBJ whole genome shotgun (WGS) entry which is preliminary data.</text>
</comment>
<keyword evidence="4" id="KW-0732">Signal</keyword>
<protein>
    <submittedName>
        <fullName evidence="7">Serine-aspartate repeat-containing protein D</fullName>
    </submittedName>
</protein>
<dbReference type="Gene3D" id="2.60.40.10">
    <property type="entry name" value="Immunoglobulins"/>
    <property type="match status" value="10"/>
</dbReference>